<dbReference type="EMBL" id="LJGU01000089">
    <property type="protein sequence ID" value="OEV06057.1"/>
    <property type="molecule type" value="Genomic_DNA"/>
</dbReference>
<sequence length="304" mass="33897">MSEDSGGGSGAGGRRSPHDRVADVLRQRITDGELRVGWQLPTQADLCVEFAAPRGAVRRALGELEREGLIRRFGQGRPAEVVQRQPERADHLSAGPLSRQRLPRGAGVELTERVERAFQAPRVRIDAYCSTGETLASALAAPLVALTAGQPRPASVRVRVLLPDPERTLSLPQVIGDPEDPRPRERLREVSENIWGSLRHSLRMLEVRGLVPEVVVEARRVPITPTQRVFLLNGEEVLVGHYQVLSRWVELARDPMEVYDVLGLDGMLFRHRAVPGDQVTEAYVRQTQLWFDSLWDTIARPMST</sequence>
<evidence type="ECO:0000313" key="5">
    <source>
        <dbReference type="EMBL" id="OEV06057.1"/>
    </source>
</evidence>
<name>A0A1E7KQ67_9ACTN</name>
<dbReference type="SMART" id="SM00345">
    <property type="entry name" value="HTH_GNTR"/>
    <property type="match status" value="1"/>
</dbReference>
<dbReference type="InterPro" id="IPR000524">
    <property type="entry name" value="Tscrpt_reg_HTH_GntR"/>
</dbReference>
<evidence type="ECO:0000256" key="1">
    <source>
        <dbReference type="ARBA" id="ARBA00023015"/>
    </source>
</evidence>
<dbReference type="SUPFAM" id="SSF46785">
    <property type="entry name" value="Winged helix' DNA-binding domain"/>
    <property type="match status" value="1"/>
</dbReference>
<keyword evidence="6" id="KW-1185">Reference proteome</keyword>
<keyword evidence="3" id="KW-0804">Transcription</keyword>
<feature type="domain" description="HTH gntR-type" evidence="4">
    <location>
        <begin position="15"/>
        <end position="84"/>
    </location>
</feature>
<dbReference type="RefSeq" id="WP_070194617.1">
    <property type="nucleotide sequence ID" value="NZ_LJGU01000089.1"/>
</dbReference>
<dbReference type="InterPro" id="IPR036390">
    <property type="entry name" value="WH_DNA-bd_sf"/>
</dbReference>
<keyword evidence="1" id="KW-0805">Transcription regulation</keyword>
<accession>A0A1E7KQ67</accession>
<reference evidence="5 6" key="1">
    <citation type="journal article" date="2016" name="Front. Microbiol.">
        <title>Comparative Genomics Analysis of Streptomyces Species Reveals Their Adaptation to the Marine Environment and Their Diversity at the Genomic Level.</title>
        <authorList>
            <person name="Tian X."/>
            <person name="Zhang Z."/>
            <person name="Yang T."/>
            <person name="Chen M."/>
            <person name="Li J."/>
            <person name="Chen F."/>
            <person name="Yang J."/>
            <person name="Li W."/>
            <person name="Zhang B."/>
            <person name="Zhang Z."/>
            <person name="Wu J."/>
            <person name="Zhang C."/>
            <person name="Long L."/>
            <person name="Xiao J."/>
        </authorList>
    </citation>
    <scope>NUCLEOTIDE SEQUENCE [LARGE SCALE GENOMIC DNA]</scope>
    <source>
        <strain evidence="5 6">SCSIO 02100</strain>
    </source>
</reference>
<dbReference type="PRINTS" id="PR00035">
    <property type="entry name" value="HTHGNTR"/>
</dbReference>
<evidence type="ECO:0000256" key="3">
    <source>
        <dbReference type="ARBA" id="ARBA00023163"/>
    </source>
</evidence>
<dbReference type="GO" id="GO:0003700">
    <property type="term" value="F:DNA-binding transcription factor activity"/>
    <property type="evidence" value="ECO:0007669"/>
    <property type="project" value="InterPro"/>
</dbReference>
<dbReference type="STRING" id="1075402.AN216_00690"/>
<comment type="caution">
    <text evidence="5">The sequence shown here is derived from an EMBL/GenBank/DDBJ whole genome shotgun (WGS) entry which is preliminary data.</text>
</comment>
<dbReference type="GO" id="GO:0003677">
    <property type="term" value="F:DNA binding"/>
    <property type="evidence" value="ECO:0007669"/>
    <property type="project" value="UniProtKB-KW"/>
</dbReference>
<evidence type="ECO:0000313" key="6">
    <source>
        <dbReference type="Proteomes" id="UP000176101"/>
    </source>
</evidence>
<dbReference type="InterPro" id="IPR036388">
    <property type="entry name" value="WH-like_DNA-bd_sf"/>
</dbReference>
<organism evidence="5 6">
    <name type="scientific">Streptomyces oceani</name>
    <dbReference type="NCBI Taxonomy" id="1075402"/>
    <lineage>
        <taxon>Bacteria</taxon>
        <taxon>Bacillati</taxon>
        <taxon>Actinomycetota</taxon>
        <taxon>Actinomycetes</taxon>
        <taxon>Kitasatosporales</taxon>
        <taxon>Streptomycetaceae</taxon>
        <taxon>Streptomyces</taxon>
    </lineage>
</organism>
<evidence type="ECO:0000259" key="4">
    <source>
        <dbReference type="PROSITE" id="PS50949"/>
    </source>
</evidence>
<dbReference type="Proteomes" id="UP000176101">
    <property type="component" value="Unassembled WGS sequence"/>
</dbReference>
<dbReference type="Gene3D" id="1.10.10.10">
    <property type="entry name" value="Winged helix-like DNA-binding domain superfamily/Winged helix DNA-binding domain"/>
    <property type="match status" value="1"/>
</dbReference>
<dbReference type="Pfam" id="PF00392">
    <property type="entry name" value="GntR"/>
    <property type="match status" value="1"/>
</dbReference>
<protein>
    <recommendedName>
        <fullName evidence="4">HTH gntR-type domain-containing protein</fullName>
    </recommendedName>
</protein>
<evidence type="ECO:0000256" key="2">
    <source>
        <dbReference type="ARBA" id="ARBA00023125"/>
    </source>
</evidence>
<dbReference type="PANTHER" id="PTHR43537">
    <property type="entry name" value="TRANSCRIPTIONAL REGULATOR, GNTR FAMILY"/>
    <property type="match status" value="1"/>
</dbReference>
<dbReference type="CDD" id="cd07377">
    <property type="entry name" value="WHTH_GntR"/>
    <property type="match status" value="1"/>
</dbReference>
<dbReference type="PROSITE" id="PS50949">
    <property type="entry name" value="HTH_GNTR"/>
    <property type="match status" value="1"/>
</dbReference>
<proteinExistence type="predicted"/>
<dbReference type="AlphaFoldDB" id="A0A1E7KQ67"/>
<gene>
    <name evidence="5" type="ORF">AN216_00690</name>
</gene>
<keyword evidence="2" id="KW-0238">DNA-binding</keyword>
<dbReference type="PANTHER" id="PTHR43537:SF24">
    <property type="entry name" value="GLUCONATE OPERON TRANSCRIPTIONAL REPRESSOR"/>
    <property type="match status" value="1"/>
</dbReference>